<dbReference type="EMBL" id="CAUYUE010000016">
    <property type="protein sequence ID" value="CAK0787225.1"/>
    <property type="molecule type" value="Genomic_DNA"/>
</dbReference>
<feature type="domain" description="Cyclic nucleotide-binding" evidence="1">
    <location>
        <begin position="50"/>
        <end position="173"/>
    </location>
</feature>
<reference evidence="2 3" key="1">
    <citation type="submission" date="2023-10" db="EMBL/GenBank/DDBJ databases">
        <authorList>
            <person name="Maclean D."/>
            <person name="Macfadyen A."/>
        </authorList>
    </citation>
    <scope>NUCLEOTIDE SEQUENCE [LARGE SCALE GENOMIC DNA]</scope>
</reference>
<organism evidence="2 3">
    <name type="scientific">Coccomyxa viridis</name>
    <dbReference type="NCBI Taxonomy" id="1274662"/>
    <lineage>
        <taxon>Eukaryota</taxon>
        <taxon>Viridiplantae</taxon>
        <taxon>Chlorophyta</taxon>
        <taxon>core chlorophytes</taxon>
        <taxon>Trebouxiophyceae</taxon>
        <taxon>Trebouxiophyceae incertae sedis</taxon>
        <taxon>Coccomyxaceae</taxon>
        <taxon>Coccomyxa</taxon>
    </lineage>
</organism>
<evidence type="ECO:0000259" key="1">
    <source>
        <dbReference type="PROSITE" id="PS50042"/>
    </source>
</evidence>
<dbReference type="PANTHER" id="PTHR11635">
    <property type="entry name" value="CAMP-DEPENDENT PROTEIN KINASE REGULATORY CHAIN"/>
    <property type="match status" value="1"/>
</dbReference>
<keyword evidence="3" id="KW-1185">Reference proteome</keyword>
<dbReference type="GO" id="GO:0034236">
    <property type="term" value="F:protein kinase A catalytic subunit binding"/>
    <property type="evidence" value="ECO:0007669"/>
    <property type="project" value="TreeGrafter"/>
</dbReference>
<accession>A0AAV1IL93</accession>
<comment type="caution">
    <text evidence="2">The sequence shown here is derived from an EMBL/GenBank/DDBJ whole genome shotgun (WGS) entry which is preliminary data.</text>
</comment>
<dbReference type="PANTHER" id="PTHR11635:SF152">
    <property type="entry name" value="CAMP-DEPENDENT PROTEIN KINASE TYPE I REGULATORY SUBUNIT-RELATED"/>
    <property type="match status" value="1"/>
</dbReference>
<protein>
    <recommendedName>
        <fullName evidence="1">Cyclic nucleotide-binding domain-containing protein</fullName>
    </recommendedName>
</protein>
<proteinExistence type="predicted"/>
<sequence>MYNSRRAATVRARTPGVVWAMSRSVFRSIILAGRVQKRARYEEVLGDMEIFQSLSAANRSSIADCLTSEVYQTGEYMLSEGAPLEADSRFFIIEDGAVECHKTLEGQKRVVGSMGPGEFFGELALIRQNSTRAADCIATQRTKVLALSRDAFERLMGPVEDILAEQIKSYDRRNSM</sequence>
<name>A0AAV1IL93_9CHLO</name>
<dbReference type="GO" id="GO:0005829">
    <property type="term" value="C:cytosol"/>
    <property type="evidence" value="ECO:0007669"/>
    <property type="project" value="TreeGrafter"/>
</dbReference>
<dbReference type="CDD" id="cd00038">
    <property type="entry name" value="CAP_ED"/>
    <property type="match status" value="1"/>
</dbReference>
<evidence type="ECO:0000313" key="2">
    <source>
        <dbReference type="EMBL" id="CAK0787225.1"/>
    </source>
</evidence>
<gene>
    <name evidence="2" type="ORF">CVIRNUC_010441</name>
</gene>
<evidence type="ECO:0000313" key="3">
    <source>
        <dbReference type="Proteomes" id="UP001314263"/>
    </source>
</evidence>
<dbReference type="PRINTS" id="PR00103">
    <property type="entry name" value="CAMPKINASE"/>
</dbReference>
<dbReference type="SUPFAM" id="SSF51206">
    <property type="entry name" value="cAMP-binding domain-like"/>
    <property type="match status" value="1"/>
</dbReference>
<dbReference type="InterPro" id="IPR014710">
    <property type="entry name" value="RmlC-like_jellyroll"/>
</dbReference>
<dbReference type="GO" id="GO:0004862">
    <property type="term" value="F:cAMP-dependent protein kinase inhibitor activity"/>
    <property type="evidence" value="ECO:0007669"/>
    <property type="project" value="TreeGrafter"/>
</dbReference>
<dbReference type="Gene3D" id="2.60.120.10">
    <property type="entry name" value="Jelly Rolls"/>
    <property type="match status" value="2"/>
</dbReference>
<feature type="domain" description="Cyclic nucleotide-binding" evidence="1">
    <location>
        <begin position="1"/>
        <end position="47"/>
    </location>
</feature>
<dbReference type="Pfam" id="PF00027">
    <property type="entry name" value="cNMP_binding"/>
    <property type="match status" value="1"/>
</dbReference>
<dbReference type="SMART" id="SM00100">
    <property type="entry name" value="cNMP"/>
    <property type="match status" value="1"/>
</dbReference>
<dbReference type="GO" id="GO:0030552">
    <property type="term" value="F:cAMP binding"/>
    <property type="evidence" value="ECO:0007669"/>
    <property type="project" value="TreeGrafter"/>
</dbReference>
<dbReference type="AlphaFoldDB" id="A0AAV1IL93"/>
<dbReference type="InterPro" id="IPR018490">
    <property type="entry name" value="cNMP-bd_dom_sf"/>
</dbReference>
<dbReference type="InterPro" id="IPR050503">
    <property type="entry name" value="cAMP-dep_PK_reg_su-like"/>
</dbReference>
<dbReference type="InterPro" id="IPR000595">
    <property type="entry name" value="cNMP-bd_dom"/>
</dbReference>
<dbReference type="GO" id="GO:0005952">
    <property type="term" value="C:cAMP-dependent protein kinase complex"/>
    <property type="evidence" value="ECO:0007669"/>
    <property type="project" value="InterPro"/>
</dbReference>
<dbReference type="Proteomes" id="UP001314263">
    <property type="component" value="Unassembled WGS sequence"/>
</dbReference>
<dbReference type="PROSITE" id="PS50042">
    <property type="entry name" value="CNMP_BINDING_3"/>
    <property type="match status" value="2"/>
</dbReference>